<protein>
    <submittedName>
        <fullName evidence="2">Uncharacterized protein</fullName>
    </submittedName>
</protein>
<dbReference type="AlphaFoldDB" id="A0A4Z2EK38"/>
<feature type="region of interest" description="Disordered" evidence="1">
    <location>
        <begin position="20"/>
        <end position="52"/>
    </location>
</feature>
<evidence type="ECO:0000313" key="3">
    <source>
        <dbReference type="Proteomes" id="UP000314294"/>
    </source>
</evidence>
<accession>A0A4Z2EK38</accession>
<sequence length="155" mass="16998">MPPPAADVFSSSSGEAVKLWGTLVSREERRGEGRGGEERRGEGGGGEGRGGEERVLGLLRKNWRTQNFSAPMKAAVSPSTDEVLLCRSRANCRKFGAKDTETEVFEIAPVSRRVVCSVEGGQNRTLLVVITVLLRTVVKEKPTFCFFSFFFLSLL</sequence>
<organism evidence="2 3">
    <name type="scientific">Liparis tanakae</name>
    <name type="common">Tanaka's snailfish</name>
    <dbReference type="NCBI Taxonomy" id="230148"/>
    <lineage>
        <taxon>Eukaryota</taxon>
        <taxon>Metazoa</taxon>
        <taxon>Chordata</taxon>
        <taxon>Craniata</taxon>
        <taxon>Vertebrata</taxon>
        <taxon>Euteleostomi</taxon>
        <taxon>Actinopterygii</taxon>
        <taxon>Neopterygii</taxon>
        <taxon>Teleostei</taxon>
        <taxon>Neoteleostei</taxon>
        <taxon>Acanthomorphata</taxon>
        <taxon>Eupercaria</taxon>
        <taxon>Perciformes</taxon>
        <taxon>Cottioidei</taxon>
        <taxon>Cottales</taxon>
        <taxon>Liparidae</taxon>
        <taxon>Liparis</taxon>
    </lineage>
</organism>
<comment type="caution">
    <text evidence="2">The sequence shown here is derived from an EMBL/GenBank/DDBJ whole genome shotgun (WGS) entry which is preliminary data.</text>
</comment>
<dbReference type="Proteomes" id="UP000314294">
    <property type="component" value="Unassembled WGS sequence"/>
</dbReference>
<gene>
    <name evidence="2" type="ORF">EYF80_060679</name>
</gene>
<feature type="compositionally biased region" description="Basic and acidic residues" evidence="1">
    <location>
        <begin position="25"/>
        <end position="42"/>
    </location>
</feature>
<reference evidence="2 3" key="1">
    <citation type="submission" date="2019-03" db="EMBL/GenBank/DDBJ databases">
        <title>First draft genome of Liparis tanakae, snailfish: a comprehensive survey of snailfish specific genes.</title>
        <authorList>
            <person name="Kim W."/>
            <person name="Song I."/>
            <person name="Jeong J.-H."/>
            <person name="Kim D."/>
            <person name="Kim S."/>
            <person name="Ryu S."/>
            <person name="Song J.Y."/>
            <person name="Lee S.K."/>
        </authorList>
    </citation>
    <scope>NUCLEOTIDE SEQUENCE [LARGE SCALE GENOMIC DNA]</scope>
    <source>
        <tissue evidence="2">Muscle</tissue>
    </source>
</reference>
<dbReference type="EMBL" id="SRLO01005975">
    <property type="protein sequence ID" value="TNN29173.1"/>
    <property type="molecule type" value="Genomic_DNA"/>
</dbReference>
<proteinExistence type="predicted"/>
<name>A0A4Z2EK38_9TELE</name>
<evidence type="ECO:0000256" key="1">
    <source>
        <dbReference type="SAM" id="MobiDB-lite"/>
    </source>
</evidence>
<evidence type="ECO:0000313" key="2">
    <source>
        <dbReference type="EMBL" id="TNN29173.1"/>
    </source>
</evidence>
<keyword evidence="3" id="KW-1185">Reference proteome</keyword>